<comment type="caution">
    <text evidence="8">The sequence shown here is derived from an EMBL/GenBank/DDBJ whole genome shotgun (WGS) entry which is preliminary data.</text>
</comment>
<dbReference type="STRING" id="582680.RS86_01878"/>
<keyword evidence="5" id="KW-0720">Serine protease</keyword>
<evidence type="ECO:0000256" key="2">
    <source>
        <dbReference type="ARBA" id="ARBA00011897"/>
    </source>
</evidence>
<dbReference type="RefSeq" id="WP_045271970.1">
    <property type="nucleotide sequence ID" value="NZ_JYIX01000034.1"/>
</dbReference>
<evidence type="ECO:0000256" key="3">
    <source>
        <dbReference type="ARBA" id="ARBA00022670"/>
    </source>
</evidence>
<dbReference type="Gene3D" id="2.130.10.120">
    <property type="entry name" value="Prolyl oligopeptidase, N-terminal domain"/>
    <property type="match status" value="1"/>
</dbReference>
<dbReference type="EMBL" id="JYIX01000034">
    <property type="protein sequence ID" value="KJL33219.1"/>
    <property type="molecule type" value="Genomic_DNA"/>
</dbReference>
<proteinExistence type="predicted"/>
<keyword evidence="3" id="KW-0645">Protease</keyword>
<dbReference type="SUPFAM" id="SSF53474">
    <property type="entry name" value="alpha/beta-Hydrolases"/>
    <property type="match status" value="1"/>
</dbReference>
<comment type="catalytic activity">
    <reaction evidence="1">
        <text>Hydrolysis of Pro-|-Xaa &gt;&gt; Ala-|-Xaa in oligopeptides.</text>
        <dbReference type="EC" id="3.4.21.26"/>
    </reaction>
</comment>
<dbReference type="PANTHER" id="PTHR42881">
    <property type="entry name" value="PROLYL ENDOPEPTIDASE"/>
    <property type="match status" value="1"/>
</dbReference>
<dbReference type="SUPFAM" id="SSF50993">
    <property type="entry name" value="Peptidase/esterase 'gauge' domain"/>
    <property type="match status" value="1"/>
</dbReference>
<feature type="domain" description="Peptidase S9A N-terminal" evidence="7">
    <location>
        <begin position="5"/>
        <end position="363"/>
    </location>
</feature>
<evidence type="ECO:0000259" key="6">
    <source>
        <dbReference type="Pfam" id="PF00326"/>
    </source>
</evidence>
<dbReference type="PATRIC" id="fig|582680.6.peg.1945"/>
<evidence type="ECO:0000313" key="8">
    <source>
        <dbReference type="EMBL" id="KJL33219.1"/>
    </source>
</evidence>
<dbReference type="InterPro" id="IPR051167">
    <property type="entry name" value="Prolyl_oligopep/macrocyclase"/>
</dbReference>
<evidence type="ECO:0000313" key="9">
    <source>
        <dbReference type="Proteomes" id="UP000033740"/>
    </source>
</evidence>
<evidence type="ECO:0000256" key="1">
    <source>
        <dbReference type="ARBA" id="ARBA00001070"/>
    </source>
</evidence>
<gene>
    <name evidence="8" type="primary">f1pep1</name>
    <name evidence="8" type="ORF">RS86_01878</name>
</gene>
<dbReference type="AlphaFoldDB" id="A0A0F0LKL9"/>
<dbReference type="GO" id="GO:0070012">
    <property type="term" value="F:oligopeptidase activity"/>
    <property type="evidence" value="ECO:0007669"/>
    <property type="project" value="TreeGrafter"/>
</dbReference>
<dbReference type="Pfam" id="PF02897">
    <property type="entry name" value="Peptidase_S9_N"/>
    <property type="match status" value="1"/>
</dbReference>
<evidence type="ECO:0000256" key="5">
    <source>
        <dbReference type="ARBA" id="ARBA00022825"/>
    </source>
</evidence>
<dbReference type="EC" id="3.4.21.26" evidence="2"/>
<keyword evidence="4 8" id="KW-0378">Hydrolase</keyword>
<dbReference type="GO" id="GO:0005829">
    <property type="term" value="C:cytosol"/>
    <property type="evidence" value="ECO:0007669"/>
    <property type="project" value="TreeGrafter"/>
</dbReference>
<dbReference type="InterPro" id="IPR001375">
    <property type="entry name" value="Peptidase_S9_cat"/>
</dbReference>
<sequence length="692" mass="73875">MSAAPDTRTQDTVEIVAGIAVPDPYRWLEDDAAVPGEVADWQRAQATYAEETIWAGRDRDAVRAVVERSHAGAWPELPRSGGAHWFRVEGRKLQVADEPYGPGRSLVDLARFDGPGRTAVLSWFAPSPDGTVLALGVCTDGSEHNRVELVDVRTGTRRDDAPPELLHSSWGGGISWFPDSTGFAFLGLGGTAHDFRQVVYRRSLGDHGPSAIEDVPVPEGSREYTRIQFSADGRWAVAAHRVGTPFPVAVRDLTDPGAGWRPFLASGPETVVGHIVGDRYVAVTDLDAPRRRLVAIPLDAADPADPSCWTELVAESDTVLRAVLPVGDALYLSEFHRTAARVRILDADGAPRGVVPLPGEGALAAPFFPLTGLSAESRDGSFLFAFSTLTTSWGVYRHRPGGALEILQEPEIAIDATAEMREAIAEDGTPIPYHVVRPHGSAGQAPALITAYGAAGIPTLPQYQPDLAAFLASGGTVVQAYLRGGGEFGSAWFRAADREHRGTRDGDLIAVAEHVLAEGVAAPGRLALTGGSDGGLMCGNAITARPELWAAVLPRAPLLDLVGGFRNPYLEFVIRKAWGDPEDPVDVARMISLSPYERVRPAEYPLLYVEAGANDPRCPPWQARKFVARMQAAQRGEAPILLHVYENAGHGSGTGHDVIVAQDAAWLACLLGSLGLPDPVVADPAAEFSARD</sequence>
<dbReference type="GO" id="GO:0004252">
    <property type="term" value="F:serine-type endopeptidase activity"/>
    <property type="evidence" value="ECO:0007669"/>
    <property type="project" value="UniProtKB-EC"/>
</dbReference>
<dbReference type="GO" id="GO:0006508">
    <property type="term" value="P:proteolysis"/>
    <property type="evidence" value="ECO:0007669"/>
    <property type="project" value="UniProtKB-KW"/>
</dbReference>
<name>A0A0F0LKL9_9MICO</name>
<dbReference type="InterPro" id="IPR002470">
    <property type="entry name" value="Peptidase_S9A"/>
</dbReference>
<keyword evidence="9" id="KW-1185">Reference proteome</keyword>
<organism evidence="8 9">
    <name type="scientific">Microbacterium azadirachtae</name>
    <dbReference type="NCBI Taxonomy" id="582680"/>
    <lineage>
        <taxon>Bacteria</taxon>
        <taxon>Bacillati</taxon>
        <taxon>Actinomycetota</taxon>
        <taxon>Actinomycetes</taxon>
        <taxon>Micrococcales</taxon>
        <taxon>Microbacteriaceae</taxon>
        <taxon>Microbacterium</taxon>
    </lineage>
</organism>
<dbReference type="Pfam" id="PF00326">
    <property type="entry name" value="Peptidase_S9"/>
    <property type="match status" value="1"/>
</dbReference>
<dbReference type="InterPro" id="IPR023302">
    <property type="entry name" value="Pept_S9A_N"/>
</dbReference>
<dbReference type="Proteomes" id="UP000033740">
    <property type="component" value="Unassembled WGS sequence"/>
</dbReference>
<dbReference type="PRINTS" id="PR00862">
    <property type="entry name" value="PROLIGOPTASE"/>
</dbReference>
<dbReference type="Gene3D" id="3.40.50.1820">
    <property type="entry name" value="alpha/beta hydrolase"/>
    <property type="match status" value="1"/>
</dbReference>
<dbReference type="PANTHER" id="PTHR42881:SF2">
    <property type="entry name" value="PROLYL ENDOPEPTIDASE"/>
    <property type="match status" value="1"/>
</dbReference>
<reference evidence="8 9" key="1">
    <citation type="submission" date="2015-02" db="EMBL/GenBank/DDBJ databases">
        <title>Draft genome sequences of ten Microbacterium spp. with emphasis on heavy metal contaminated environments.</title>
        <authorList>
            <person name="Corretto E."/>
        </authorList>
    </citation>
    <scope>NUCLEOTIDE SEQUENCE [LARGE SCALE GENOMIC DNA]</scope>
    <source>
        <strain evidence="8 9">ARN176</strain>
    </source>
</reference>
<evidence type="ECO:0000256" key="4">
    <source>
        <dbReference type="ARBA" id="ARBA00022801"/>
    </source>
</evidence>
<feature type="domain" description="Peptidase S9 prolyl oligopeptidase catalytic" evidence="6">
    <location>
        <begin position="469"/>
        <end position="659"/>
    </location>
</feature>
<evidence type="ECO:0000259" key="7">
    <source>
        <dbReference type="Pfam" id="PF02897"/>
    </source>
</evidence>
<dbReference type="InterPro" id="IPR029058">
    <property type="entry name" value="AB_hydrolase_fold"/>
</dbReference>
<protein>
    <recommendedName>
        <fullName evidence="2">prolyl oligopeptidase</fullName>
        <ecNumber evidence="2">3.4.21.26</ecNumber>
    </recommendedName>
</protein>
<accession>A0A0F0LKL9</accession>